<accession>A0A166RVM2</accession>
<evidence type="ECO:0000256" key="10">
    <source>
        <dbReference type="ARBA" id="ARBA00023004"/>
    </source>
</evidence>
<dbReference type="EC" id="1.14.15.7" evidence="5"/>
<dbReference type="AlphaFoldDB" id="A0A166RVM2"/>
<feature type="region of interest" description="Disordered" evidence="14">
    <location>
        <begin position="433"/>
        <end position="471"/>
    </location>
</feature>
<dbReference type="GO" id="GO:0008270">
    <property type="term" value="F:zinc ion binding"/>
    <property type="evidence" value="ECO:0007669"/>
    <property type="project" value="InterPro"/>
</dbReference>
<keyword evidence="11" id="KW-0411">Iron-sulfur</keyword>
<evidence type="ECO:0000256" key="1">
    <source>
        <dbReference type="ARBA" id="ARBA00001962"/>
    </source>
</evidence>
<dbReference type="InterPro" id="IPR015879">
    <property type="entry name" value="Ring_hydroxy_dOase_asu_C_dom"/>
</dbReference>
<comment type="function">
    <text evidence="2">Catalyzes the first step of the osmoprotectant glycine betaine synthesis.</text>
</comment>
<dbReference type="CDD" id="cd12148">
    <property type="entry name" value="fungal_TF_MHR"/>
    <property type="match status" value="1"/>
</dbReference>
<evidence type="ECO:0000256" key="5">
    <source>
        <dbReference type="ARBA" id="ARBA00012763"/>
    </source>
</evidence>
<dbReference type="PROSITE" id="PS51296">
    <property type="entry name" value="RIESKE"/>
    <property type="match status" value="1"/>
</dbReference>
<dbReference type="UniPathway" id="UPA00529">
    <property type="reaction ID" value="UER00430"/>
</dbReference>
<dbReference type="Gene3D" id="2.102.10.10">
    <property type="entry name" value="Rieske [2Fe-2S] iron-sulphur domain"/>
    <property type="match status" value="1"/>
</dbReference>
<dbReference type="InterPro" id="IPR036922">
    <property type="entry name" value="Rieske_2Fe-2S_sf"/>
</dbReference>
<dbReference type="Pfam" id="PF00355">
    <property type="entry name" value="Rieske"/>
    <property type="match status" value="1"/>
</dbReference>
<dbReference type="GO" id="GO:0019285">
    <property type="term" value="P:glycine betaine biosynthetic process from choline"/>
    <property type="evidence" value="ECO:0007669"/>
    <property type="project" value="UniProtKB-UniPathway"/>
</dbReference>
<comment type="cofactor">
    <cofactor evidence="1">
        <name>Fe cation</name>
        <dbReference type="ChEBI" id="CHEBI:24875"/>
    </cofactor>
</comment>
<feature type="compositionally biased region" description="Polar residues" evidence="14">
    <location>
        <begin position="992"/>
        <end position="1001"/>
    </location>
</feature>
<dbReference type="CDD" id="cd00680">
    <property type="entry name" value="RHO_alpha_C"/>
    <property type="match status" value="1"/>
</dbReference>
<dbReference type="SUPFAM" id="SSF50022">
    <property type="entry name" value="ISP domain"/>
    <property type="match status" value="1"/>
</dbReference>
<evidence type="ECO:0000256" key="2">
    <source>
        <dbReference type="ARBA" id="ARBA00002149"/>
    </source>
</evidence>
<proteinExistence type="inferred from homology"/>
<organism evidence="16 17">
    <name type="scientific">Metarhizium rileyi (strain RCEF 4871)</name>
    <name type="common">Nomuraea rileyi</name>
    <dbReference type="NCBI Taxonomy" id="1649241"/>
    <lineage>
        <taxon>Eukaryota</taxon>
        <taxon>Fungi</taxon>
        <taxon>Dikarya</taxon>
        <taxon>Ascomycota</taxon>
        <taxon>Pezizomycotina</taxon>
        <taxon>Sordariomycetes</taxon>
        <taxon>Hypocreomycetidae</taxon>
        <taxon>Hypocreales</taxon>
        <taxon>Clavicipitaceae</taxon>
        <taxon>Metarhizium</taxon>
    </lineage>
</organism>
<reference evidence="16 17" key="1">
    <citation type="journal article" date="2016" name="Genome Biol. Evol.">
        <title>Divergent and convergent evolution of fungal pathogenicity.</title>
        <authorList>
            <person name="Shang Y."/>
            <person name="Xiao G."/>
            <person name="Zheng P."/>
            <person name="Cen K."/>
            <person name="Zhan S."/>
            <person name="Wang C."/>
        </authorList>
    </citation>
    <scope>NUCLEOTIDE SEQUENCE [LARGE SCALE GENOMIC DNA]</scope>
    <source>
        <strain evidence="16 17">RCEF 4871</strain>
    </source>
</reference>
<dbReference type="GO" id="GO:0003677">
    <property type="term" value="F:DNA binding"/>
    <property type="evidence" value="ECO:0007669"/>
    <property type="project" value="InterPro"/>
</dbReference>
<evidence type="ECO:0000256" key="13">
    <source>
        <dbReference type="ARBA" id="ARBA00049097"/>
    </source>
</evidence>
<keyword evidence="9" id="KW-0560">Oxidoreductase</keyword>
<name>A0A166RVM2_METRR</name>
<evidence type="ECO:0000259" key="15">
    <source>
        <dbReference type="PROSITE" id="PS51296"/>
    </source>
</evidence>
<comment type="catalytic activity">
    <reaction evidence="13">
        <text>choline + 2 reduced [2Fe-2S]-[ferredoxin] + O2 + 2 H(+) = betaine aldehyde hydrate + 2 oxidized [2Fe-2S]-[ferredoxin] + H2O</text>
        <dbReference type="Rhea" id="RHEA:17769"/>
        <dbReference type="Rhea" id="RHEA-COMP:10000"/>
        <dbReference type="Rhea" id="RHEA-COMP:10001"/>
        <dbReference type="ChEBI" id="CHEBI:15354"/>
        <dbReference type="ChEBI" id="CHEBI:15377"/>
        <dbReference type="ChEBI" id="CHEBI:15378"/>
        <dbReference type="ChEBI" id="CHEBI:15379"/>
        <dbReference type="ChEBI" id="CHEBI:15870"/>
        <dbReference type="ChEBI" id="CHEBI:33737"/>
        <dbReference type="ChEBI" id="CHEBI:33738"/>
        <dbReference type="EC" id="1.14.15.7"/>
    </reaction>
</comment>
<evidence type="ECO:0000313" key="16">
    <source>
        <dbReference type="EMBL" id="OAA34315.1"/>
    </source>
</evidence>
<evidence type="ECO:0000256" key="6">
    <source>
        <dbReference type="ARBA" id="ARBA00014931"/>
    </source>
</evidence>
<dbReference type="EMBL" id="AZHC01000056">
    <property type="protein sequence ID" value="OAA34315.1"/>
    <property type="molecule type" value="Genomic_DNA"/>
</dbReference>
<gene>
    <name evidence="16" type="ORF">NOR_08531</name>
</gene>
<comment type="pathway">
    <text evidence="3">Amine and polyamine biosynthesis; betaine biosynthesis via choline pathway; betaine aldehyde from choline (monooxygenase route): step 1/1.</text>
</comment>
<keyword evidence="10" id="KW-0408">Iron</keyword>
<dbReference type="PANTHER" id="PTHR43756:SF5">
    <property type="entry name" value="CHOLINE MONOOXYGENASE, CHLOROPLASTIC"/>
    <property type="match status" value="1"/>
</dbReference>
<feature type="compositionally biased region" description="Low complexity" evidence="14">
    <location>
        <begin position="433"/>
        <end position="444"/>
    </location>
</feature>
<protein>
    <recommendedName>
        <fullName evidence="6">Choline monooxygenase, chloroplastic</fullName>
        <ecNumber evidence="5">1.14.15.7</ecNumber>
    </recommendedName>
</protein>
<dbReference type="InterPro" id="IPR001663">
    <property type="entry name" value="Rng_hydr_dOase-A"/>
</dbReference>
<evidence type="ECO:0000256" key="8">
    <source>
        <dbReference type="ARBA" id="ARBA00022723"/>
    </source>
</evidence>
<dbReference type="InterPro" id="IPR007219">
    <property type="entry name" value="XnlR_reg_dom"/>
</dbReference>
<evidence type="ECO:0000256" key="7">
    <source>
        <dbReference type="ARBA" id="ARBA00022714"/>
    </source>
</evidence>
<comment type="similarity">
    <text evidence="4">Belongs to the choline monooxygenase family.</text>
</comment>
<dbReference type="GO" id="GO:0005506">
    <property type="term" value="F:iron ion binding"/>
    <property type="evidence" value="ECO:0007669"/>
    <property type="project" value="InterPro"/>
</dbReference>
<keyword evidence="7" id="KW-0001">2Fe-2S</keyword>
<keyword evidence="12" id="KW-0539">Nucleus</keyword>
<dbReference type="STRING" id="1081105.A0A166RVM2"/>
<comment type="caution">
    <text evidence="16">The sequence shown here is derived from an EMBL/GenBank/DDBJ whole genome shotgun (WGS) entry which is preliminary data.</text>
</comment>
<evidence type="ECO:0000256" key="9">
    <source>
        <dbReference type="ARBA" id="ARBA00023002"/>
    </source>
</evidence>
<dbReference type="GO" id="GO:0006351">
    <property type="term" value="P:DNA-templated transcription"/>
    <property type="evidence" value="ECO:0007669"/>
    <property type="project" value="InterPro"/>
</dbReference>
<dbReference type="Pfam" id="PF00848">
    <property type="entry name" value="Ring_hydroxyl_A"/>
    <property type="match status" value="1"/>
</dbReference>
<dbReference type="OMA" id="WRKKTRC"/>
<keyword evidence="17" id="KW-1185">Reference proteome</keyword>
<evidence type="ECO:0000256" key="14">
    <source>
        <dbReference type="SAM" id="MobiDB-lite"/>
    </source>
</evidence>
<dbReference type="Pfam" id="PF04082">
    <property type="entry name" value="Fungal_trans"/>
    <property type="match status" value="1"/>
</dbReference>
<evidence type="ECO:0000256" key="11">
    <source>
        <dbReference type="ARBA" id="ARBA00023014"/>
    </source>
</evidence>
<evidence type="ECO:0000256" key="12">
    <source>
        <dbReference type="ARBA" id="ARBA00023242"/>
    </source>
</evidence>
<dbReference type="PRINTS" id="PR00090">
    <property type="entry name" value="RNGDIOXGNASE"/>
</dbReference>
<dbReference type="Proteomes" id="UP000243498">
    <property type="component" value="Unassembled WGS sequence"/>
</dbReference>
<dbReference type="CDD" id="cd03469">
    <property type="entry name" value="Rieske_RO_Alpha_N"/>
    <property type="match status" value="1"/>
</dbReference>
<dbReference type="OrthoDB" id="426882at2759"/>
<feature type="region of interest" description="Disordered" evidence="14">
    <location>
        <begin position="978"/>
        <end position="1001"/>
    </location>
</feature>
<dbReference type="SUPFAM" id="SSF55961">
    <property type="entry name" value="Bet v1-like"/>
    <property type="match status" value="1"/>
</dbReference>
<sequence>MAPSFLKGYFGFGGNQTVDELEEGKAPIRALPASWYTSQELYELERRAIFSRKWLLTTHKHRLVNQGDWLRYDVAGFQFIITRDRQDNINAFHNVCRHRAFPIVTKETGHNSVLACRYHGWSYGLNGKLAKAPGYQDMEDFDKSKNGLFPLHVHIDKNGFVWVNMDANDEPEVTWEQDFEGVDEQPRFQNYNFDDYVFDHTWEMEGDYNWKILADNYNECYHCKTTHPDIPTIADLNSYYVETKGCHIQHYGNPKPEQIARGLNVASTYFFPNASMNVSPHFFFMQRFVPLSPGKAVMKYEVYRNKSSSDEDFKLIDEMYKRIMSEDKVLCANAQKNINTGVFVNGEMHPKMEKGPLYFQKLVREILREHHQLETDMGEEVWPARQTLPKSAVAAEKDLNFCSAVDCCKVNNRVAVEEERLAHLEEKLDLLLTGRPSQSSSQEQPSDDISNFSEKSHSVTPPARETRNACSFTSHNLPNPFDTEFSHLRPSSSDIALGIRLYFEFCHRQPIWCFERDEVSDTGSLSDELACSILAVTSRFSRKCDELQFYGDNARGMIMVRIANGSVGLSTIESLCLLSYSSFIDGNVHLGQFHLGLALQLCRSAMLDLDAGYLMDDLTSERKKRVFWSLQVLDQYHGRQTGILSAPTEIWRQSYGSSDAEHRHPLGLDPKVPPLPVDDVGHTVPSEPGIWNTSVHLGWVWSRVRKYVSDCAQGIFREPWRRDSMYATVLSDFMEAENRIPMCHRYDSVKFYERKMEDLKINRDYWSTWLKEQFTYHAIPTVLNHPFLYIVGAQHNPNLAIPNTFWRRSSELALIHSTWIVRMVDMVLDKQVPLTDPFFGHIAAIAATVHLYYCCAAATKLKHKSNADFAKCRRFLKGFIPFSPACRALDRNLDKMTRIAAGSESNDVEDWMPSRIYLSVPLMWNILQFNCTADSREFLHTGLLDSSLALTLAREDDDEATTLDIIVATSPDITVNTADGGQDAPTLPFKGTVNSSPSSSRETAFNEISAEQADSLTFNTTPWLYAEPSQFDNMADLVYHDARPSVGNSRSMAWWEGGNMNDSIFSHI</sequence>
<dbReference type="PANTHER" id="PTHR43756">
    <property type="entry name" value="CHOLINE MONOOXYGENASE, CHLOROPLASTIC"/>
    <property type="match status" value="1"/>
</dbReference>
<feature type="domain" description="Rieske" evidence="15">
    <location>
        <begin position="54"/>
        <end position="141"/>
    </location>
</feature>
<evidence type="ECO:0000256" key="4">
    <source>
        <dbReference type="ARBA" id="ARBA00010848"/>
    </source>
</evidence>
<evidence type="ECO:0000313" key="17">
    <source>
        <dbReference type="Proteomes" id="UP000243498"/>
    </source>
</evidence>
<keyword evidence="8" id="KW-0479">Metal-binding</keyword>
<dbReference type="Gene3D" id="3.90.380.10">
    <property type="entry name" value="Naphthalene 1,2-dioxygenase Alpha Subunit, Chain A, domain 1"/>
    <property type="match status" value="2"/>
</dbReference>
<dbReference type="GO" id="GO:0051537">
    <property type="term" value="F:2 iron, 2 sulfur cluster binding"/>
    <property type="evidence" value="ECO:0007669"/>
    <property type="project" value="UniProtKB-KW"/>
</dbReference>
<evidence type="ECO:0000256" key="3">
    <source>
        <dbReference type="ARBA" id="ARBA00004866"/>
    </source>
</evidence>
<dbReference type="InterPro" id="IPR017941">
    <property type="entry name" value="Rieske_2Fe-2S"/>
</dbReference>
<dbReference type="GO" id="GO:0019133">
    <property type="term" value="F:choline monooxygenase activity"/>
    <property type="evidence" value="ECO:0007669"/>
    <property type="project" value="UniProtKB-EC"/>
</dbReference>